<dbReference type="SUPFAM" id="SSF48013">
    <property type="entry name" value="NusB-like"/>
    <property type="match status" value="1"/>
</dbReference>
<dbReference type="PROSITE" id="PS51686">
    <property type="entry name" value="SAM_MT_RSMB_NOP"/>
    <property type="match status" value="1"/>
</dbReference>
<keyword evidence="9" id="KW-1185">Reference proteome</keyword>
<sequence length="442" mass="49071">MGKPNPKPSRLLAYELLWQVNEEGAFANIRLPELLAKSKMNLADKAFTTELAYGTLRMQGRHDYIASKYVDRPYTEIDKKIVNLLRLGIHQITKMRVPEHAAVSETVEVAKLVAGESKASYVNAVLRKVSTADNSLPELAELPVLQRLSIQYSHPEWIISSFYDQLKDWANVEKLLDANNQPTLPDVVAWPGKSTSQELIDLGATGISGFKNGVNLNVIPMSFQPIIERRAGVQDRGSQLVVENFLATLETGLSWLDMCAGPGGKAAYMFNALLEIDSTAEFLANEPISHRAELVKRVVNNSQVVSLDGTDALNFDNKFDRILIDAPCTGLGALRRRPEARWRKNLKDLKELVLLQRNLLASSYELLTTGGIMAYVTCSPHLAETKGQVLDFLSEHKDMKVLPIQEVAGSHEEGVQSDGSVQLWTHLHQSDAMFMALLKKVG</sequence>
<dbReference type="AlphaFoldDB" id="A0A249JXV6"/>
<evidence type="ECO:0000256" key="4">
    <source>
        <dbReference type="ARBA" id="ARBA00022691"/>
    </source>
</evidence>
<comment type="caution">
    <text evidence="6">Lacks conserved residue(s) required for the propagation of feature annotation.</text>
</comment>
<evidence type="ECO:0000256" key="2">
    <source>
        <dbReference type="ARBA" id="ARBA00022603"/>
    </source>
</evidence>
<feature type="binding site" evidence="6">
    <location>
        <begin position="259"/>
        <end position="265"/>
    </location>
    <ligand>
        <name>S-adenosyl-L-methionine</name>
        <dbReference type="ChEBI" id="CHEBI:59789"/>
    </ligand>
</feature>
<dbReference type="Proteomes" id="UP000217153">
    <property type="component" value="Chromosome"/>
</dbReference>
<keyword evidence="5 6" id="KW-0694">RNA-binding</keyword>
<dbReference type="GO" id="GO:0001510">
    <property type="term" value="P:RNA methylation"/>
    <property type="evidence" value="ECO:0007669"/>
    <property type="project" value="InterPro"/>
</dbReference>
<evidence type="ECO:0000313" key="8">
    <source>
        <dbReference type="EMBL" id="ASY09351.1"/>
    </source>
</evidence>
<feature type="binding site" evidence="6">
    <location>
        <position position="325"/>
    </location>
    <ligand>
        <name>S-adenosyl-L-methionine</name>
        <dbReference type="ChEBI" id="CHEBI:59789"/>
    </ligand>
</feature>
<dbReference type="InterPro" id="IPR001678">
    <property type="entry name" value="MeTrfase_RsmB-F_NOP2_dom"/>
</dbReference>
<evidence type="ECO:0000256" key="3">
    <source>
        <dbReference type="ARBA" id="ARBA00022679"/>
    </source>
</evidence>
<dbReference type="InterPro" id="IPR018314">
    <property type="entry name" value="RsmB/NOL1/NOP2-like_CS"/>
</dbReference>
<evidence type="ECO:0000259" key="7">
    <source>
        <dbReference type="PROSITE" id="PS51686"/>
    </source>
</evidence>
<dbReference type="Gene3D" id="1.10.940.10">
    <property type="entry name" value="NusB-like"/>
    <property type="match status" value="1"/>
</dbReference>
<feature type="binding site" evidence="6">
    <location>
        <position position="308"/>
    </location>
    <ligand>
        <name>S-adenosyl-L-methionine</name>
        <dbReference type="ChEBI" id="CHEBI:59789"/>
    </ligand>
</feature>
<keyword evidence="3 6" id="KW-0808">Transferase</keyword>
<keyword evidence="2 6" id="KW-0489">Methyltransferase</keyword>
<evidence type="ECO:0000256" key="6">
    <source>
        <dbReference type="PROSITE-ProRule" id="PRU01023"/>
    </source>
</evidence>
<dbReference type="InterPro" id="IPR035926">
    <property type="entry name" value="NusB-like_sf"/>
</dbReference>
<reference evidence="9" key="1">
    <citation type="submission" date="2016-10" db="EMBL/GenBank/DDBJ databases">
        <title>High microdiversification within the ubiquitous acI lineage of Actinobacteria.</title>
        <authorList>
            <person name="Neuenschwander S.M."/>
            <person name="Salcher M."/>
            <person name="Ghai R."/>
            <person name="Pernthaler J."/>
        </authorList>
    </citation>
    <scope>NUCLEOTIDE SEQUENCE [LARGE SCALE GENOMIC DNA]</scope>
</reference>
<dbReference type="RefSeq" id="WP_095680656.1">
    <property type="nucleotide sequence ID" value="NZ_CP016768.2"/>
</dbReference>
<dbReference type="GO" id="GO:0006355">
    <property type="term" value="P:regulation of DNA-templated transcription"/>
    <property type="evidence" value="ECO:0007669"/>
    <property type="project" value="InterPro"/>
</dbReference>
<dbReference type="Gene3D" id="3.40.50.150">
    <property type="entry name" value="Vaccinia Virus protein VP39"/>
    <property type="match status" value="1"/>
</dbReference>
<dbReference type="InterPro" id="IPR049560">
    <property type="entry name" value="MeTrfase_RsmB-F_NOP2_cat"/>
</dbReference>
<dbReference type="InterPro" id="IPR023267">
    <property type="entry name" value="RCMT"/>
</dbReference>
<dbReference type="InterPro" id="IPR006027">
    <property type="entry name" value="NusB_RsmB_TIM44"/>
</dbReference>
<dbReference type="InterPro" id="IPR029063">
    <property type="entry name" value="SAM-dependent_MTases_sf"/>
</dbReference>
<dbReference type="PRINTS" id="PR02008">
    <property type="entry name" value="RCMTFAMILY"/>
</dbReference>
<evidence type="ECO:0000313" key="9">
    <source>
        <dbReference type="Proteomes" id="UP000217153"/>
    </source>
</evidence>
<dbReference type="Pfam" id="PF01189">
    <property type="entry name" value="Methyltr_RsmB-F"/>
    <property type="match status" value="1"/>
</dbReference>
<comment type="similarity">
    <text evidence="1 6">Belongs to the class I-like SAM-binding methyltransferase superfamily. RsmB/NOP family.</text>
</comment>
<dbReference type="PANTHER" id="PTHR22807">
    <property type="entry name" value="NOP2 YEAST -RELATED NOL1/NOP2/FMU SUN DOMAIN-CONTAINING"/>
    <property type="match status" value="1"/>
</dbReference>
<feature type="active site" description="Nucleophile" evidence="6">
    <location>
        <position position="378"/>
    </location>
</feature>
<gene>
    <name evidence="8" type="ORF">B1s21122_03195</name>
</gene>
<evidence type="ECO:0000256" key="5">
    <source>
        <dbReference type="ARBA" id="ARBA00022884"/>
    </source>
</evidence>
<dbReference type="SUPFAM" id="SSF53335">
    <property type="entry name" value="S-adenosyl-L-methionine-dependent methyltransferases"/>
    <property type="match status" value="1"/>
</dbReference>
<dbReference type="OrthoDB" id="9810297at2"/>
<dbReference type="KEGG" id="abam:B1s21122_03195"/>
<keyword evidence="4 6" id="KW-0949">S-adenosyl-L-methionine</keyword>
<evidence type="ECO:0000256" key="1">
    <source>
        <dbReference type="ARBA" id="ARBA00007494"/>
    </source>
</evidence>
<accession>A0A249JXV6</accession>
<name>A0A249JXV6_9ACTN</name>
<dbReference type="EMBL" id="CP016768">
    <property type="protein sequence ID" value="ASY09351.1"/>
    <property type="molecule type" value="Genomic_DNA"/>
</dbReference>
<dbReference type="Pfam" id="PF01029">
    <property type="entry name" value="NusB"/>
    <property type="match status" value="1"/>
</dbReference>
<dbReference type="GO" id="GO:0008173">
    <property type="term" value="F:RNA methyltransferase activity"/>
    <property type="evidence" value="ECO:0007669"/>
    <property type="project" value="InterPro"/>
</dbReference>
<dbReference type="GO" id="GO:0003723">
    <property type="term" value="F:RNA binding"/>
    <property type="evidence" value="ECO:0007669"/>
    <property type="project" value="UniProtKB-UniRule"/>
</dbReference>
<proteinExistence type="inferred from homology"/>
<dbReference type="PANTHER" id="PTHR22807:SF53">
    <property type="entry name" value="RIBOSOMAL RNA SMALL SUBUNIT METHYLTRANSFERASE B-RELATED"/>
    <property type="match status" value="1"/>
</dbReference>
<protein>
    <submittedName>
        <fullName evidence="8">16S rRNA (Cytosine967-C5)-methyltransferase</fullName>
    </submittedName>
</protein>
<organism evidence="8 9">
    <name type="scientific">Candidatus Nanopelagicus limnae</name>
    <dbReference type="NCBI Taxonomy" id="1884634"/>
    <lineage>
        <taxon>Bacteria</taxon>
        <taxon>Bacillati</taxon>
        <taxon>Actinomycetota</taxon>
        <taxon>Actinomycetes</taxon>
        <taxon>Candidatus Nanopelagicales</taxon>
        <taxon>Candidatus Nanopelagicaceae</taxon>
        <taxon>Candidatus Nanopelagicus</taxon>
    </lineage>
</organism>
<dbReference type="PROSITE" id="PS01153">
    <property type="entry name" value="NOL1_NOP2_SUN"/>
    <property type="match status" value="1"/>
</dbReference>
<feature type="domain" description="SAM-dependent MTase RsmB/NOP-type" evidence="7">
    <location>
        <begin position="158"/>
        <end position="441"/>
    </location>
</feature>